<dbReference type="CDD" id="cd00712">
    <property type="entry name" value="AsnB"/>
    <property type="match status" value="1"/>
</dbReference>
<dbReference type="EC" id="6.3.5.4" evidence="3"/>
<evidence type="ECO:0000313" key="12">
    <source>
        <dbReference type="Proteomes" id="UP000199514"/>
    </source>
</evidence>
<evidence type="ECO:0000256" key="7">
    <source>
        <dbReference type="ARBA" id="ARBA00048741"/>
    </source>
</evidence>
<dbReference type="Pfam" id="PF13522">
    <property type="entry name" value="GATase_6"/>
    <property type="match status" value="1"/>
</dbReference>
<evidence type="ECO:0000256" key="9">
    <source>
        <dbReference type="PIRSR" id="PIRSR001589-2"/>
    </source>
</evidence>
<dbReference type="InterPro" id="IPR033738">
    <property type="entry name" value="AsnB_N"/>
</dbReference>
<gene>
    <name evidence="11" type="ORF">SAMN05421780_105189</name>
</gene>
<evidence type="ECO:0000256" key="3">
    <source>
        <dbReference type="ARBA" id="ARBA00012737"/>
    </source>
</evidence>
<evidence type="ECO:0000256" key="6">
    <source>
        <dbReference type="ARBA" id="ARBA00022962"/>
    </source>
</evidence>
<evidence type="ECO:0000313" key="11">
    <source>
        <dbReference type="EMBL" id="SFC42977.1"/>
    </source>
</evidence>
<dbReference type="Gene3D" id="3.60.20.10">
    <property type="entry name" value="Glutamine Phosphoribosylpyrophosphate, subunit 1, domain 1"/>
    <property type="match status" value="1"/>
</dbReference>
<evidence type="ECO:0000256" key="5">
    <source>
        <dbReference type="ARBA" id="ARBA00022840"/>
    </source>
</evidence>
<keyword evidence="8" id="KW-0061">Asparagine biosynthesis</keyword>
<dbReference type="PANTHER" id="PTHR43284">
    <property type="entry name" value="ASPARAGINE SYNTHETASE (GLUTAMINE-HYDROLYZING)"/>
    <property type="match status" value="1"/>
</dbReference>
<reference evidence="11 12" key="1">
    <citation type="submission" date="2016-10" db="EMBL/GenBank/DDBJ databases">
        <authorList>
            <person name="de Groot N.N."/>
        </authorList>
    </citation>
    <scope>NUCLEOTIDE SEQUENCE [LARGE SCALE GENOMIC DNA]</scope>
    <source>
        <strain evidence="11 12">DSM 6793</strain>
    </source>
</reference>
<dbReference type="OrthoDB" id="9763290at2"/>
<feature type="domain" description="Glutamine amidotransferase type-2" evidence="10">
    <location>
        <begin position="2"/>
        <end position="217"/>
    </location>
</feature>
<feature type="active site" description="For GATase activity" evidence="8">
    <location>
        <position position="2"/>
    </location>
</feature>
<dbReference type="RefSeq" id="WP_091511870.1">
    <property type="nucleotide sequence ID" value="NZ_FOLE01000005.1"/>
</dbReference>
<dbReference type="EMBL" id="FOLE01000005">
    <property type="protein sequence ID" value="SFC42977.1"/>
    <property type="molecule type" value="Genomic_DNA"/>
</dbReference>
<dbReference type="Pfam" id="PF00733">
    <property type="entry name" value="Asn_synthase"/>
    <property type="match status" value="1"/>
</dbReference>
<dbReference type="Proteomes" id="UP000199514">
    <property type="component" value="Unassembled WGS sequence"/>
</dbReference>
<evidence type="ECO:0000256" key="2">
    <source>
        <dbReference type="ARBA" id="ARBA00005752"/>
    </source>
</evidence>
<comment type="catalytic activity">
    <reaction evidence="7">
        <text>L-aspartate + L-glutamine + ATP + H2O = L-asparagine + L-glutamate + AMP + diphosphate + H(+)</text>
        <dbReference type="Rhea" id="RHEA:12228"/>
        <dbReference type="ChEBI" id="CHEBI:15377"/>
        <dbReference type="ChEBI" id="CHEBI:15378"/>
        <dbReference type="ChEBI" id="CHEBI:29985"/>
        <dbReference type="ChEBI" id="CHEBI:29991"/>
        <dbReference type="ChEBI" id="CHEBI:30616"/>
        <dbReference type="ChEBI" id="CHEBI:33019"/>
        <dbReference type="ChEBI" id="CHEBI:58048"/>
        <dbReference type="ChEBI" id="CHEBI:58359"/>
        <dbReference type="ChEBI" id="CHEBI:456215"/>
        <dbReference type="EC" id="6.3.5.4"/>
    </reaction>
</comment>
<feature type="binding site" evidence="9">
    <location>
        <position position="103"/>
    </location>
    <ligand>
        <name>L-glutamine</name>
        <dbReference type="ChEBI" id="CHEBI:58359"/>
    </ligand>
</feature>
<comment type="similarity">
    <text evidence="2">Belongs to the asparagine synthetase family.</text>
</comment>
<dbReference type="InterPro" id="IPR051786">
    <property type="entry name" value="ASN_synthetase/amidase"/>
</dbReference>
<dbReference type="InterPro" id="IPR006426">
    <property type="entry name" value="Asn_synth_AEB"/>
</dbReference>
<dbReference type="GO" id="GO:0005829">
    <property type="term" value="C:cytosol"/>
    <property type="evidence" value="ECO:0007669"/>
    <property type="project" value="TreeGrafter"/>
</dbReference>
<keyword evidence="6 8" id="KW-0315">Glutamine amidotransferase</keyword>
<sequence length="655" mass="74488">MCGISGIAHYNGLAVPTEAIQTLTNAIAHRGPNGQGIWFNNNNTIALGHRRLAILDLSEAGSQPMTTAEQRFHIVFNGEVFNFIEIREELNKKYNLEFVTDSDTEVILRAYEVWGKEMLHRFNGMWALAIYDTHTDELFLARDRFGIKPLYYSFENQEFIWASEVQAIAKLQPSISPCKEAVENLAKGGFDAHGSGKTYLEKIYTLPAGHCIKLDPQGQMTIEQWYFLRQVHVPATLEAQALHLRELIFDACKLRLRSDVPVATCLSGGVDSGSITAVINQLNTASGTLDAQYAQNYKHIGFCASFEGTPLDEKDQALRLTETLDLSLEVCNVTEPTIAELEEAMHSCDGPMHALAFFPIWKLYKHIRSKGITVTLDGQGPDEMLGGYQPIHEALSTALAQHDWHWFDEIIEAYQHQGESKQVSSKRNVKKAKQRILRQHFRQILLWPRLQAGKILRNMGILKVQDLAENNLSNVLKPAIDRPAFISTPIDKSLFNQFFFNPLPAILQQYDRCSMAHGIECRMPFMDYRIVEFIFSLPAQSKIGKGYTKLVLREAMNGILPDFIRLNRTKIGFNAPIVDWFRGGLKDWMLSQMSTSSFLANPYFDGKDLKQRFEDFVATDNQSWAEAWAFWPAVHLNWWLQQQPNFKPQEVLAKP</sequence>
<accession>A0A1I1J348</accession>
<dbReference type="PANTHER" id="PTHR43284:SF1">
    <property type="entry name" value="ASPARAGINE SYNTHETASE"/>
    <property type="match status" value="1"/>
</dbReference>
<dbReference type="GO" id="GO:0006529">
    <property type="term" value="P:asparagine biosynthetic process"/>
    <property type="evidence" value="ECO:0007669"/>
    <property type="project" value="UniProtKB-KW"/>
</dbReference>
<dbReference type="NCBIfam" id="TIGR01536">
    <property type="entry name" value="asn_synth_AEB"/>
    <property type="match status" value="1"/>
</dbReference>
<evidence type="ECO:0000259" key="10">
    <source>
        <dbReference type="PROSITE" id="PS51278"/>
    </source>
</evidence>
<dbReference type="SUPFAM" id="SSF52402">
    <property type="entry name" value="Adenine nucleotide alpha hydrolases-like"/>
    <property type="match status" value="1"/>
</dbReference>
<dbReference type="GO" id="GO:0005524">
    <property type="term" value="F:ATP binding"/>
    <property type="evidence" value="ECO:0007669"/>
    <property type="project" value="UniProtKB-KW"/>
</dbReference>
<keyword evidence="8" id="KW-0028">Amino-acid biosynthesis</keyword>
<proteinExistence type="inferred from homology"/>
<dbReference type="CDD" id="cd01991">
    <property type="entry name" value="Asn_synthase_B_C"/>
    <property type="match status" value="1"/>
</dbReference>
<dbReference type="InterPro" id="IPR014729">
    <property type="entry name" value="Rossmann-like_a/b/a_fold"/>
</dbReference>
<keyword evidence="5 9" id="KW-0067">ATP-binding</keyword>
<dbReference type="STRING" id="927664.SAMN05421780_105189"/>
<evidence type="ECO:0000256" key="4">
    <source>
        <dbReference type="ARBA" id="ARBA00022741"/>
    </source>
</evidence>
<keyword evidence="12" id="KW-1185">Reference proteome</keyword>
<dbReference type="SUPFAM" id="SSF56235">
    <property type="entry name" value="N-terminal nucleophile aminohydrolases (Ntn hydrolases)"/>
    <property type="match status" value="1"/>
</dbReference>
<protein>
    <recommendedName>
        <fullName evidence="3">asparagine synthase (glutamine-hydrolyzing)</fullName>
        <ecNumber evidence="3">6.3.5.4</ecNumber>
    </recommendedName>
</protein>
<dbReference type="InterPro" id="IPR017932">
    <property type="entry name" value="GATase_2_dom"/>
</dbReference>
<dbReference type="InterPro" id="IPR001962">
    <property type="entry name" value="Asn_synthase"/>
</dbReference>
<dbReference type="InterPro" id="IPR029055">
    <property type="entry name" value="Ntn_hydrolases_N"/>
</dbReference>
<keyword evidence="4 9" id="KW-0547">Nucleotide-binding</keyword>
<dbReference type="AlphaFoldDB" id="A0A1I1J348"/>
<name>A0A1I1J348_9BACT</name>
<dbReference type="PIRSF" id="PIRSF001589">
    <property type="entry name" value="Asn_synthetase_glu-h"/>
    <property type="match status" value="1"/>
</dbReference>
<dbReference type="GO" id="GO:0004066">
    <property type="term" value="F:asparagine synthase (glutamine-hydrolyzing) activity"/>
    <property type="evidence" value="ECO:0007669"/>
    <property type="project" value="UniProtKB-EC"/>
</dbReference>
<organism evidence="11 12">
    <name type="scientific">Flexibacter flexilis DSM 6793</name>
    <dbReference type="NCBI Taxonomy" id="927664"/>
    <lineage>
        <taxon>Bacteria</taxon>
        <taxon>Pseudomonadati</taxon>
        <taxon>Bacteroidota</taxon>
        <taxon>Cytophagia</taxon>
        <taxon>Cytophagales</taxon>
        <taxon>Flexibacteraceae</taxon>
        <taxon>Flexibacter</taxon>
    </lineage>
</organism>
<evidence type="ECO:0000256" key="8">
    <source>
        <dbReference type="PIRSR" id="PIRSR001589-1"/>
    </source>
</evidence>
<evidence type="ECO:0000256" key="1">
    <source>
        <dbReference type="ARBA" id="ARBA00005187"/>
    </source>
</evidence>
<comment type="pathway">
    <text evidence="1">Amino-acid biosynthesis; L-asparagine biosynthesis; L-asparagine from L-aspartate (L-Gln route): step 1/1.</text>
</comment>
<dbReference type="Gene3D" id="3.40.50.620">
    <property type="entry name" value="HUPs"/>
    <property type="match status" value="2"/>
</dbReference>
<dbReference type="PROSITE" id="PS51278">
    <property type="entry name" value="GATASE_TYPE_2"/>
    <property type="match status" value="1"/>
</dbReference>